<name>A0A1B1NDF7_9MICO</name>
<evidence type="ECO:0000313" key="3">
    <source>
        <dbReference type="EMBL" id="ANS79444.1"/>
    </source>
</evidence>
<dbReference type="STRING" id="1758689.SGUI_2048"/>
<dbReference type="PATRIC" id="fig|1758689.4.peg.2129"/>
<protein>
    <recommendedName>
        <fullName evidence="2">AMIN-like domain-containing protein</fullName>
    </recommendedName>
</protein>
<evidence type="ECO:0000313" key="4">
    <source>
        <dbReference type="Proteomes" id="UP000092482"/>
    </source>
</evidence>
<evidence type="ECO:0000256" key="1">
    <source>
        <dbReference type="SAM" id="SignalP"/>
    </source>
</evidence>
<dbReference type="InterPro" id="IPR056303">
    <property type="entry name" value="AMIN-like"/>
</dbReference>
<dbReference type="KEGG" id="serj:SGUI_2048"/>
<evidence type="ECO:0000259" key="2">
    <source>
        <dbReference type="Pfam" id="PF24837"/>
    </source>
</evidence>
<accession>A0A1B1NDF7</accession>
<dbReference type="Pfam" id="PF24837">
    <property type="entry name" value="AMIN-like"/>
    <property type="match status" value="1"/>
</dbReference>
<dbReference type="EMBL" id="CP014989">
    <property type="protein sequence ID" value="ANS79444.1"/>
    <property type="molecule type" value="Genomic_DNA"/>
</dbReference>
<keyword evidence="1" id="KW-0732">Signal</keyword>
<gene>
    <name evidence="3" type="ORF">SGUI_2048</name>
</gene>
<feature type="signal peptide" evidence="1">
    <location>
        <begin position="1"/>
        <end position="42"/>
    </location>
</feature>
<organism evidence="3 4">
    <name type="scientific">Serinicoccus hydrothermalis</name>
    <dbReference type="NCBI Taxonomy" id="1758689"/>
    <lineage>
        <taxon>Bacteria</taxon>
        <taxon>Bacillati</taxon>
        <taxon>Actinomycetota</taxon>
        <taxon>Actinomycetes</taxon>
        <taxon>Micrococcales</taxon>
        <taxon>Ornithinimicrobiaceae</taxon>
        <taxon>Serinicoccus</taxon>
    </lineage>
</organism>
<dbReference type="AlphaFoldDB" id="A0A1B1NDF7"/>
<reference evidence="3 4" key="1">
    <citation type="submission" date="2016-03" db="EMBL/GenBank/DDBJ databases">
        <title>Shallow-sea hydrothermal system.</title>
        <authorList>
            <person name="Tang K."/>
        </authorList>
    </citation>
    <scope>NUCLEOTIDE SEQUENCE [LARGE SCALE GENOMIC DNA]</scope>
    <source>
        <strain evidence="3 4">JLT9</strain>
    </source>
</reference>
<proteinExistence type="predicted"/>
<sequence length="197" mass="20853">MRAPPHDEEVVMRTTPRALLASTMLAGLALTPIAVTAPAAQAAPYCGITWGSLPKVTGTDLEQAPLTDVRAGRHTCFDRVVLDVSGDAGEYSVRYVSTYSAPGSGESLSLRGGAKIEVIAGNPTYDDDGDPVYDPARPAELVNTSGYRTLRQVRLGGSYEGQTSVGLGVRARLPMRAFVLDGPGSGQRLVIDVAHRW</sequence>
<feature type="chain" id="PRO_5008527833" description="AMIN-like domain-containing protein" evidence="1">
    <location>
        <begin position="43"/>
        <end position="197"/>
    </location>
</feature>
<dbReference type="Proteomes" id="UP000092482">
    <property type="component" value="Chromosome"/>
</dbReference>
<keyword evidence="4" id="KW-1185">Reference proteome</keyword>
<feature type="domain" description="AMIN-like" evidence="2">
    <location>
        <begin position="65"/>
        <end position="195"/>
    </location>
</feature>